<dbReference type="SUPFAM" id="SSF74653">
    <property type="entry name" value="TolA/TonB C-terminal domain"/>
    <property type="match status" value="1"/>
</dbReference>
<evidence type="ECO:0000313" key="4">
    <source>
        <dbReference type="EMBL" id="AFZ14778.1"/>
    </source>
</evidence>
<feature type="region of interest" description="Disordered" evidence="1">
    <location>
        <begin position="138"/>
        <end position="246"/>
    </location>
</feature>
<dbReference type="GO" id="GO:0055085">
    <property type="term" value="P:transmembrane transport"/>
    <property type="evidence" value="ECO:0007669"/>
    <property type="project" value="InterPro"/>
</dbReference>
<dbReference type="STRING" id="1173022.Cri9333_3971"/>
<dbReference type="InterPro" id="IPR037682">
    <property type="entry name" value="TonB_C"/>
</dbReference>
<feature type="domain" description="TonB C-terminal" evidence="3">
    <location>
        <begin position="287"/>
        <end position="360"/>
    </location>
</feature>
<proteinExistence type="predicted"/>
<dbReference type="AlphaFoldDB" id="K9W331"/>
<feature type="compositionally biased region" description="Polar residues" evidence="1">
    <location>
        <begin position="176"/>
        <end position="202"/>
    </location>
</feature>
<sequence>MSYFPSSKNLPELLLNPGAIAVVVSIGIHGLLALSLPTLSASSKEEEQNIRRSVEVVALTPTEQTRLPQTTSLPPLTTNTQPLPLTPPITSLPTVPLLPPPGNYSSNIPLIRLPPIYRENTPPPFPPLRRRPLIIQIPQERSSPPESKNSSPFKIYDQPSSALPKFSQPDVRETGEPSSENSKPQTEIQPDNSSQPQVTTNNPEPQSTPEQTTVPQQPQPQPQDTSESSQQQITRNETGTTDEEGRKNIIAWATKTRDGQDQDLGQSFVDLLAKLQKGEAPRISFSPAYPEAACPNKLAGTAVMGVLVGGKGQLTEEPFLIKSSGYPIFNQIAQETLKAYQFQNNLGKTQPYIVDLKFEYDSKFCSEATASPTQAQ</sequence>
<dbReference type="Proteomes" id="UP000010472">
    <property type="component" value="Chromosome"/>
</dbReference>
<feature type="transmembrane region" description="Helical" evidence="2">
    <location>
        <begin position="20"/>
        <end position="42"/>
    </location>
</feature>
<feature type="compositionally biased region" description="Low complexity" evidence="1">
    <location>
        <begin position="203"/>
        <end position="232"/>
    </location>
</feature>
<evidence type="ECO:0000256" key="2">
    <source>
        <dbReference type="SAM" id="Phobius"/>
    </source>
</evidence>
<dbReference type="eggNOG" id="COG0810">
    <property type="taxonomic scope" value="Bacteria"/>
</dbReference>
<feature type="compositionally biased region" description="Polar residues" evidence="1">
    <location>
        <begin position="140"/>
        <end position="152"/>
    </location>
</feature>
<evidence type="ECO:0000313" key="5">
    <source>
        <dbReference type="Proteomes" id="UP000010472"/>
    </source>
</evidence>
<name>K9W331_9CYAN</name>
<accession>K9W331</accession>
<dbReference type="Gene3D" id="3.30.1150.10">
    <property type="match status" value="1"/>
</dbReference>
<dbReference type="EMBL" id="CP003620">
    <property type="protein sequence ID" value="AFZ14778.1"/>
    <property type="molecule type" value="Genomic_DNA"/>
</dbReference>
<dbReference type="RefSeq" id="WP_015204878.1">
    <property type="nucleotide sequence ID" value="NC_019753.1"/>
</dbReference>
<gene>
    <name evidence="4" type="ORF">Cri9333_3971</name>
</gene>
<keyword evidence="2" id="KW-1133">Transmembrane helix</keyword>
<reference evidence="4 5" key="1">
    <citation type="submission" date="2012-06" db="EMBL/GenBank/DDBJ databases">
        <title>Finished chromosome of genome of Crinalium epipsammum PCC 9333.</title>
        <authorList>
            <consortium name="US DOE Joint Genome Institute"/>
            <person name="Gugger M."/>
            <person name="Coursin T."/>
            <person name="Rippka R."/>
            <person name="Tandeau De Marsac N."/>
            <person name="Huntemann M."/>
            <person name="Wei C.-L."/>
            <person name="Han J."/>
            <person name="Detter J.C."/>
            <person name="Han C."/>
            <person name="Tapia R."/>
            <person name="Davenport K."/>
            <person name="Daligault H."/>
            <person name="Erkkila T."/>
            <person name="Gu W."/>
            <person name="Munk A.C.C."/>
            <person name="Teshima H."/>
            <person name="Xu Y."/>
            <person name="Chain P."/>
            <person name="Chen A."/>
            <person name="Krypides N."/>
            <person name="Mavromatis K."/>
            <person name="Markowitz V."/>
            <person name="Szeto E."/>
            <person name="Ivanova N."/>
            <person name="Mikhailova N."/>
            <person name="Ovchinnikova G."/>
            <person name="Pagani I."/>
            <person name="Pati A."/>
            <person name="Goodwin L."/>
            <person name="Peters L."/>
            <person name="Pitluck S."/>
            <person name="Woyke T."/>
            <person name="Kerfeld C."/>
        </authorList>
    </citation>
    <scope>NUCLEOTIDE SEQUENCE [LARGE SCALE GENOMIC DNA]</scope>
    <source>
        <strain evidence="4 5">PCC 9333</strain>
    </source>
</reference>
<dbReference type="OrthoDB" id="468524at2"/>
<protein>
    <submittedName>
        <fullName evidence="4">TonB family protein</fullName>
    </submittedName>
</protein>
<evidence type="ECO:0000256" key="1">
    <source>
        <dbReference type="SAM" id="MobiDB-lite"/>
    </source>
</evidence>
<organism evidence="4 5">
    <name type="scientific">Crinalium epipsammum PCC 9333</name>
    <dbReference type="NCBI Taxonomy" id="1173022"/>
    <lineage>
        <taxon>Bacteria</taxon>
        <taxon>Bacillati</taxon>
        <taxon>Cyanobacteriota</taxon>
        <taxon>Cyanophyceae</taxon>
        <taxon>Gomontiellales</taxon>
        <taxon>Gomontiellaceae</taxon>
        <taxon>Crinalium</taxon>
    </lineage>
</organism>
<dbReference type="KEGG" id="cep:Cri9333_3971"/>
<keyword evidence="2" id="KW-0472">Membrane</keyword>
<dbReference type="HOGENOM" id="CLU_638983_0_0_3"/>
<dbReference type="Pfam" id="PF03544">
    <property type="entry name" value="TonB_C"/>
    <property type="match status" value="1"/>
</dbReference>
<keyword evidence="5" id="KW-1185">Reference proteome</keyword>
<keyword evidence="2" id="KW-0812">Transmembrane</keyword>
<evidence type="ECO:0000259" key="3">
    <source>
        <dbReference type="Pfam" id="PF03544"/>
    </source>
</evidence>